<sequence length="65" mass="7778">MEKEISKNLVLDSVFFKNKMVNDWNGKYQIANLRQLLSICNLLLLLMMNYQNIESKKDRKQNIED</sequence>
<dbReference type="Proteomes" id="UP000276133">
    <property type="component" value="Unassembled WGS sequence"/>
</dbReference>
<name>A0A3M7PFN4_BRAPC</name>
<dbReference type="AlphaFoldDB" id="A0A3M7PFN4"/>
<proteinExistence type="predicted"/>
<comment type="caution">
    <text evidence="1">The sequence shown here is derived from an EMBL/GenBank/DDBJ whole genome shotgun (WGS) entry which is preliminary data.</text>
</comment>
<gene>
    <name evidence="1" type="ORF">BpHYR1_017770</name>
</gene>
<evidence type="ECO:0000313" key="2">
    <source>
        <dbReference type="Proteomes" id="UP000276133"/>
    </source>
</evidence>
<evidence type="ECO:0000313" key="1">
    <source>
        <dbReference type="EMBL" id="RMZ97936.1"/>
    </source>
</evidence>
<organism evidence="1 2">
    <name type="scientific">Brachionus plicatilis</name>
    <name type="common">Marine rotifer</name>
    <name type="synonym">Brachionus muelleri</name>
    <dbReference type="NCBI Taxonomy" id="10195"/>
    <lineage>
        <taxon>Eukaryota</taxon>
        <taxon>Metazoa</taxon>
        <taxon>Spiralia</taxon>
        <taxon>Gnathifera</taxon>
        <taxon>Rotifera</taxon>
        <taxon>Eurotatoria</taxon>
        <taxon>Monogononta</taxon>
        <taxon>Pseudotrocha</taxon>
        <taxon>Ploima</taxon>
        <taxon>Brachionidae</taxon>
        <taxon>Brachionus</taxon>
    </lineage>
</organism>
<keyword evidence="2" id="KW-1185">Reference proteome</keyword>
<accession>A0A3M7PFN4</accession>
<protein>
    <submittedName>
        <fullName evidence="1">Uncharacterized protein</fullName>
    </submittedName>
</protein>
<reference evidence="1 2" key="1">
    <citation type="journal article" date="2018" name="Sci. Rep.">
        <title>Genomic signatures of local adaptation to the degree of environmental predictability in rotifers.</title>
        <authorList>
            <person name="Franch-Gras L."/>
            <person name="Hahn C."/>
            <person name="Garcia-Roger E.M."/>
            <person name="Carmona M.J."/>
            <person name="Serra M."/>
            <person name="Gomez A."/>
        </authorList>
    </citation>
    <scope>NUCLEOTIDE SEQUENCE [LARGE SCALE GENOMIC DNA]</scope>
    <source>
        <strain evidence="1">HYR1</strain>
    </source>
</reference>
<dbReference type="EMBL" id="REGN01011081">
    <property type="protein sequence ID" value="RMZ97936.1"/>
    <property type="molecule type" value="Genomic_DNA"/>
</dbReference>